<keyword evidence="3 4" id="KW-0408">Iron</keyword>
<dbReference type="GO" id="GO:0046872">
    <property type="term" value="F:metal ion binding"/>
    <property type="evidence" value="ECO:0007669"/>
    <property type="project" value="UniProtKB-KW"/>
</dbReference>
<dbReference type="PROSITE" id="PS51007">
    <property type="entry name" value="CYTC"/>
    <property type="match status" value="1"/>
</dbReference>
<reference evidence="6" key="1">
    <citation type="submission" date="2023-03" db="EMBL/GenBank/DDBJ databases">
        <title>Edaphobacter sp.</title>
        <authorList>
            <person name="Huber K.J."/>
            <person name="Papendorf J."/>
            <person name="Pilke C."/>
            <person name="Bunk B."/>
            <person name="Sproeer C."/>
            <person name="Pester M."/>
        </authorList>
    </citation>
    <scope>NUCLEOTIDE SEQUENCE</scope>
    <source>
        <strain evidence="6">DSM 110680</strain>
    </source>
</reference>
<dbReference type="GO" id="GO:0009055">
    <property type="term" value="F:electron transfer activity"/>
    <property type="evidence" value="ECO:0007669"/>
    <property type="project" value="InterPro"/>
</dbReference>
<evidence type="ECO:0000259" key="5">
    <source>
        <dbReference type="PROSITE" id="PS51007"/>
    </source>
</evidence>
<evidence type="ECO:0000313" key="6">
    <source>
        <dbReference type="EMBL" id="XBH19516.1"/>
    </source>
</evidence>
<evidence type="ECO:0000256" key="4">
    <source>
        <dbReference type="PROSITE-ProRule" id="PRU00433"/>
    </source>
</evidence>
<dbReference type="InterPro" id="IPR011045">
    <property type="entry name" value="N2O_reductase_N"/>
</dbReference>
<evidence type="ECO:0000256" key="3">
    <source>
        <dbReference type="ARBA" id="ARBA00023004"/>
    </source>
</evidence>
<dbReference type="AlphaFoldDB" id="A0AAU7DRY9"/>
<accession>A0AAU7DRY9</accession>
<sequence>MIERRHKTNFAETIALALLGVVLLSVAVLSVRTVRASVATGRTGERLEYASPVEMLFSLDGTRLYVLCQDSAQVRVLDAKTYASIKNIHVGLVPRGFSLSPKGDRLFVANSWDDTISVIDTKKLEVVATWPVEAEPSSVLEDRLGKHVFVANRISNDVAVLDAQTGVEEKRLAAGRGASYITASPDGSKLYVTHVYPNATPHRTAPASEITVIDAVRAVVVDRIVLPYVAHGFHVAFSVDGRLGVAANMHPKNLVPLAHLEHGGAFADTMTLFGADVGKPVEVPLDELELYAVRPFGIAITPDKQRMFITCGGSEMVTVVDIPRLIRYARAHPGTNAQDMSASANYVVDRIAVGHDPRGVAFTRDGLKLLVANRLDDTISVIDARSNRVASTISLMEKNKLSVLRHGEQTFYTAKQSFQGQIGCANCHIDSTFDGLQWDLEPDGFGRDIVDNRPIEAVKDTEPFKWNGGNPNLPTECGPRTEKYFWRAENYDNLTLTDLVVYVRSLPPRPNRWRLPGRDLTAAQERGHALFIRDSDKFGSPIPETNRCVYCHSGEKGTNQKSFDVGTKKATDNTGLLDTPQLTNIAITAPYLHDGSAPTLEQIWTVFNLQDKHGRTNDLTKDELNDLIEYLRTR</sequence>
<keyword evidence="2 4" id="KW-0479">Metal-binding</keyword>
<dbReference type="SUPFAM" id="SSF50974">
    <property type="entry name" value="Nitrous oxide reductase, N-terminal domain"/>
    <property type="match status" value="1"/>
</dbReference>
<dbReference type="PANTHER" id="PTHR47197">
    <property type="entry name" value="PROTEIN NIRF"/>
    <property type="match status" value="1"/>
</dbReference>
<evidence type="ECO:0000256" key="1">
    <source>
        <dbReference type="ARBA" id="ARBA00022617"/>
    </source>
</evidence>
<dbReference type="Gene3D" id="2.130.10.10">
    <property type="entry name" value="YVTN repeat-like/Quinoprotein amine dehydrogenase"/>
    <property type="match status" value="2"/>
</dbReference>
<dbReference type="InterPro" id="IPR009056">
    <property type="entry name" value="Cyt_c-like_dom"/>
</dbReference>
<dbReference type="InterPro" id="IPR011964">
    <property type="entry name" value="YVTN_b-propeller_repeat"/>
</dbReference>
<feature type="domain" description="Cytochrome c" evidence="5">
    <location>
        <begin position="522"/>
        <end position="634"/>
    </location>
</feature>
<dbReference type="NCBIfam" id="TIGR02276">
    <property type="entry name" value="beta_rpt_yvtn"/>
    <property type="match status" value="2"/>
</dbReference>
<protein>
    <submittedName>
        <fullName evidence="6">C-type cytochrome</fullName>
    </submittedName>
</protein>
<dbReference type="Gene3D" id="1.10.760.10">
    <property type="entry name" value="Cytochrome c-like domain"/>
    <property type="match status" value="1"/>
</dbReference>
<keyword evidence="1 4" id="KW-0349">Heme</keyword>
<dbReference type="RefSeq" id="WP_348264734.1">
    <property type="nucleotide sequence ID" value="NZ_CP121196.1"/>
</dbReference>
<dbReference type="EMBL" id="CP121196">
    <property type="protein sequence ID" value="XBH19516.1"/>
    <property type="molecule type" value="Genomic_DNA"/>
</dbReference>
<organism evidence="6">
    <name type="scientific">Telmatobacter sp. DSM 110680</name>
    <dbReference type="NCBI Taxonomy" id="3036704"/>
    <lineage>
        <taxon>Bacteria</taxon>
        <taxon>Pseudomonadati</taxon>
        <taxon>Acidobacteriota</taxon>
        <taxon>Terriglobia</taxon>
        <taxon>Terriglobales</taxon>
        <taxon>Acidobacteriaceae</taxon>
        <taxon>Telmatobacter</taxon>
    </lineage>
</organism>
<proteinExistence type="predicted"/>
<dbReference type="SUPFAM" id="SSF46626">
    <property type="entry name" value="Cytochrome c"/>
    <property type="match status" value="2"/>
</dbReference>
<evidence type="ECO:0000256" key="2">
    <source>
        <dbReference type="ARBA" id="ARBA00022723"/>
    </source>
</evidence>
<dbReference type="GO" id="GO:0020037">
    <property type="term" value="F:heme binding"/>
    <property type="evidence" value="ECO:0007669"/>
    <property type="project" value="InterPro"/>
</dbReference>
<name>A0AAU7DRY9_9BACT</name>
<gene>
    <name evidence="6" type="ORF">P8935_09385</name>
</gene>
<dbReference type="InterPro" id="IPR036909">
    <property type="entry name" value="Cyt_c-like_dom_sf"/>
</dbReference>
<dbReference type="PANTHER" id="PTHR47197:SF3">
    <property type="entry name" value="DIHYDRO-HEME D1 DEHYDROGENASE"/>
    <property type="match status" value="1"/>
</dbReference>
<dbReference type="InterPro" id="IPR051200">
    <property type="entry name" value="Host-pathogen_enzymatic-act"/>
</dbReference>
<dbReference type="InterPro" id="IPR015943">
    <property type="entry name" value="WD40/YVTN_repeat-like_dom_sf"/>
</dbReference>